<dbReference type="Proteomes" id="UP001364617">
    <property type="component" value="Unassembled WGS sequence"/>
</dbReference>
<dbReference type="GO" id="GO:0006955">
    <property type="term" value="P:immune response"/>
    <property type="evidence" value="ECO:0007669"/>
    <property type="project" value="InterPro"/>
</dbReference>
<gene>
    <name evidence="7" type="ORF">R3I93_022692</name>
</gene>
<dbReference type="AlphaFoldDB" id="A0AAN9C5R5"/>
<keyword evidence="4" id="KW-1015">Disulfide bond</keyword>
<protein>
    <recommendedName>
        <fullName evidence="6">Chemokine interleukin-8-like domain-containing protein</fullName>
    </recommendedName>
</protein>
<dbReference type="PANTHER" id="PTHR12015:SF193">
    <property type="entry name" value="STROMAL CELL-DERIVED FACTOR 1"/>
    <property type="match status" value="1"/>
</dbReference>
<keyword evidence="8" id="KW-1185">Reference proteome</keyword>
<dbReference type="Pfam" id="PF00048">
    <property type="entry name" value="IL8"/>
    <property type="match status" value="1"/>
</dbReference>
<keyword evidence="2" id="KW-0202">Cytokine</keyword>
<accession>A0AAN9C5R5</accession>
<evidence type="ECO:0000313" key="7">
    <source>
        <dbReference type="EMBL" id="KAK7121687.1"/>
    </source>
</evidence>
<evidence type="ECO:0000256" key="2">
    <source>
        <dbReference type="ARBA" id="ARBA00022514"/>
    </source>
</evidence>
<evidence type="ECO:0000313" key="8">
    <source>
        <dbReference type="Proteomes" id="UP001364617"/>
    </source>
</evidence>
<dbReference type="PANTHER" id="PTHR12015">
    <property type="entry name" value="SMALL INDUCIBLE CYTOKINE A"/>
    <property type="match status" value="1"/>
</dbReference>
<evidence type="ECO:0000259" key="6">
    <source>
        <dbReference type="SMART" id="SM00199"/>
    </source>
</evidence>
<dbReference type="GO" id="GO:0005615">
    <property type="term" value="C:extracellular space"/>
    <property type="evidence" value="ECO:0007669"/>
    <property type="project" value="UniProtKB-KW"/>
</dbReference>
<evidence type="ECO:0000256" key="4">
    <source>
        <dbReference type="ARBA" id="ARBA00023157"/>
    </source>
</evidence>
<dbReference type="InterPro" id="IPR039809">
    <property type="entry name" value="Chemokine_b/g/d"/>
</dbReference>
<name>A0AAN9C5R5_9TELE</name>
<evidence type="ECO:0000256" key="5">
    <source>
        <dbReference type="SAM" id="SignalP"/>
    </source>
</evidence>
<dbReference type="Gene3D" id="2.40.50.40">
    <property type="match status" value="1"/>
</dbReference>
<feature type="chain" id="PRO_5042889057" description="Chemokine interleukin-8-like domain-containing protein" evidence="5">
    <location>
        <begin position="23"/>
        <end position="83"/>
    </location>
</feature>
<reference evidence="7 8" key="1">
    <citation type="submission" date="2024-02" db="EMBL/GenBank/DDBJ databases">
        <title>Chromosome-level genome assembly of the Eurasian Minnow (Phoxinus phoxinus).</title>
        <authorList>
            <person name="Oriowo T.O."/>
            <person name="Martin S."/>
            <person name="Stange M."/>
            <person name="Chrysostomakis Y."/>
            <person name="Brown T."/>
            <person name="Winkler S."/>
            <person name="Kukowka S."/>
            <person name="Myers E.W."/>
            <person name="Bohne A."/>
        </authorList>
    </citation>
    <scope>NUCLEOTIDE SEQUENCE [LARGE SCALE GENOMIC DNA]</scope>
    <source>
        <strain evidence="7">ZFMK-TIS-60720</strain>
        <tissue evidence="7">Whole Organism</tissue>
    </source>
</reference>
<keyword evidence="1" id="KW-0145">Chemotaxis</keyword>
<keyword evidence="3 5" id="KW-0732">Signal</keyword>
<comment type="caution">
    <text evidence="7">The sequence shown here is derived from an EMBL/GenBank/DDBJ whole genome shotgun (WGS) entry which is preliminary data.</text>
</comment>
<dbReference type="InterPro" id="IPR036048">
    <property type="entry name" value="Interleukin_8-like_sf"/>
</dbReference>
<feature type="signal peptide" evidence="5">
    <location>
        <begin position="1"/>
        <end position="22"/>
    </location>
</feature>
<dbReference type="SUPFAM" id="SSF54117">
    <property type="entry name" value="Interleukin 8-like chemokines"/>
    <property type="match status" value="1"/>
</dbReference>
<evidence type="ECO:0000256" key="1">
    <source>
        <dbReference type="ARBA" id="ARBA00022500"/>
    </source>
</evidence>
<sequence>MRASSLCLVFGLVLMMAWTSEAQPHAAVPQRCCFDFVDFQIPGKKIVSAARTSSHCPVAGVVVTTPRTEFCVKPDAAWIKNLL</sequence>
<evidence type="ECO:0000256" key="3">
    <source>
        <dbReference type="ARBA" id="ARBA00022729"/>
    </source>
</evidence>
<proteinExistence type="predicted"/>
<dbReference type="GO" id="GO:0008009">
    <property type="term" value="F:chemokine activity"/>
    <property type="evidence" value="ECO:0007669"/>
    <property type="project" value="InterPro"/>
</dbReference>
<feature type="domain" description="Chemokine interleukin-8-like" evidence="6">
    <location>
        <begin position="29"/>
        <end position="83"/>
    </location>
</feature>
<dbReference type="EMBL" id="JAYKXH010000025">
    <property type="protein sequence ID" value="KAK7121687.1"/>
    <property type="molecule type" value="Genomic_DNA"/>
</dbReference>
<organism evidence="7 8">
    <name type="scientific">Phoxinus phoxinus</name>
    <name type="common">Eurasian minnow</name>
    <dbReference type="NCBI Taxonomy" id="58324"/>
    <lineage>
        <taxon>Eukaryota</taxon>
        <taxon>Metazoa</taxon>
        <taxon>Chordata</taxon>
        <taxon>Craniata</taxon>
        <taxon>Vertebrata</taxon>
        <taxon>Euteleostomi</taxon>
        <taxon>Actinopterygii</taxon>
        <taxon>Neopterygii</taxon>
        <taxon>Teleostei</taxon>
        <taxon>Ostariophysi</taxon>
        <taxon>Cypriniformes</taxon>
        <taxon>Leuciscidae</taxon>
        <taxon>Phoxininae</taxon>
        <taxon>Phoxinus</taxon>
    </lineage>
</organism>
<dbReference type="InterPro" id="IPR001811">
    <property type="entry name" value="Chemokine_IL8-like_dom"/>
</dbReference>
<dbReference type="SMART" id="SM00199">
    <property type="entry name" value="SCY"/>
    <property type="match status" value="1"/>
</dbReference>